<protein>
    <submittedName>
        <fullName evidence="2">Uncharacterized protein</fullName>
    </submittedName>
</protein>
<reference evidence="2" key="1">
    <citation type="submission" date="2023-07" db="EMBL/GenBank/DDBJ databases">
        <title>A chromosome-level genome assembly of Lolium multiflorum.</title>
        <authorList>
            <person name="Chen Y."/>
            <person name="Copetti D."/>
            <person name="Kolliker R."/>
            <person name="Studer B."/>
        </authorList>
    </citation>
    <scope>NUCLEOTIDE SEQUENCE</scope>
    <source>
        <strain evidence="2">02402/16</strain>
        <tissue evidence="2">Leaf</tissue>
    </source>
</reference>
<name>A0AAD8WCE8_LOLMU</name>
<feature type="compositionally biased region" description="Low complexity" evidence="1">
    <location>
        <begin position="13"/>
        <end position="31"/>
    </location>
</feature>
<feature type="region of interest" description="Disordered" evidence="1">
    <location>
        <begin position="84"/>
        <end position="147"/>
    </location>
</feature>
<evidence type="ECO:0000256" key="1">
    <source>
        <dbReference type="SAM" id="MobiDB-lite"/>
    </source>
</evidence>
<accession>A0AAD8WCE8</accession>
<evidence type="ECO:0000313" key="2">
    <source>
        <dbReference type="EMBL" id="KAK1649009.1"/>
    </source>
</evidence>
<dbReference type="Proteomes" id="UP001231189">
    <property type="component" value="Unassembled WGS sequence"/>
</dbReference>
<keyword evidence="3" id="KW-1185">Reference proteome</keyword>
<comment type="caution">
    <text evidence="2">The sequence shown here is derived from an EMBL/GenBank/DDBJ whole genome shotgun (WGS) entry which is preliminary data.</text>
</comment>
<feature type="region of interest" description="Disordered" evidence="1">
    <location>
        <begin position="1"/>
        <end position="31"/>
    </location>
</feature>
<evidence type="ECO:0000313" key="3">
    <source>
        <dbReference type="Proteomes" id="UP001231189"/>
    </source>
</evidence>
<gene>
    <name evidence="2" type="ORF">QYE76_066814</name>
</gene>
<proteinExistence type="predicted"/>
<sequence length="147" mass="15855">MSDRPGSRYAAASSRQLQQTHSSTHTPSSTLVHSHYLLRSLQPGIITVRSERVDLQPTASTHLRPPLPPSFHRRATSCCCLSTQRPAPSNRCRRLAAASGGPEERARRLPVADGGSPERRPATGSGSWGGGGGGQERELGRQRLWGL</sequence>
<organism evidence="2 3">
    <name type="scientific">Lolium multiflorum</name>
    <name type="common">Italian ryegrass</name>
    <name type="synonym">Lolium perenne subsp. multiflorum</name>
    <dbReference type="NCBI Taxonomy" id="4521"/>
    <lineage>
        <taxon>Eukaryota</taxon>
        <taxon>Viridiplantae</taxon>
        <taxon>Streptophyta</taxon>
        <taxon>Embryophyta</taxon>
        <taxon>Tracheophyta</taxon>
        <taxon>Spermatophyta</taxon>
        <taxon>Magnoliopsida</taxon>
        <taxon>Liliopsida</taxon>
        <taxon>Poales</taxon>
        <taxon>Poaceae</taxon>
        <taxon>BOP clade</taxon>
        <taxon>Pooideae</taxon>
        <taxon>Poodae</taxon>
        <taxon>Poeae</taxon>
        <taxon>Poeae Chloroplast Group 2 (Poeae type)</taxon>
        <taxon>Loliodinae</taxon>
        <taxon>Loliinae</taxon>
        <taxon>Lolium</taxon>
    </lineage>
</organism>
<dbReference type="AlphaFoldDB" id="A0AAD8WCE8"/>
<dbReference type="EMBL" id="JAUUTY010000004">
    <property type="protein sequence ID" value="KAK1649009.1"/>
    <property type="molecule type" value="Genomic_DNA"/>
</dbReference>